<evidence type="ECO:0000256" key="2">
    <source>
        <dbReference type="ARBA" id="ARBA00022692"/>
    </source>
</evidence>
<organism evidence="6 7">
    <name type="scientific">Penicillium atrosanguineum</name>
    <dbReference type="NCBI Taxonomy" id="1132637"/>
    <lineage>
        <taxon>Eukaryota</taxon>
        <taxon>Fungi</taxon>
        <taxon>Dikarya</taxon>
        <taxon>Ascomycota</taxon>
        <taxon>Pezizomycotina</taxon>
        <taxon>Eurotiomycetes</taxon>
        <taxon>Eurotiomycetidae</taxon>
        <taxon>Eurotiales</taxon>
        <taxon>Aspergillaceae</taxon>
        <taxon>Penicillium</taxon>
    </lineage>
</organism>
<feature type="transmembrane region" description="Helical" evidence="5">
    <location>
        <begin position="12"/>
        <end position="33"/>
    </location>
</feature>
<feature type="transmembrane region" description="Helical" evidence="5">
    <location>
        <begin position="238"/>
        <end position="258"/>
    </location>
</feature>
<dbReference type="AlphaFoldDB" id="A0A9W9PMS3"/>
<comment type="subcellular location">
    <subcellularLocation>
        <location evidence="1">Membrane</location>
        <topology evidence="1">Multi-pass membrane protein</topology>
    </subcellularLocation>
</comment>
<accession>A0A9W9PMS3</accession>
<feature type="transmembrane region" description="Helical" evidence="5">
    <location>
        <begin position="153"/>
        <end position="177"/>
    </location>
</feature>
<dbReference type="InterPro" id="IPR007568">
    <property type="entry name" value="RTA1"/>
</dbReference>
<dbReference type="Pfam" id="PF04479">
    <property type="entry name" value="RTA1"/>
    <property type="match status" value="1"/>
</dbReference>
<dbReference type="Proteomes" id="UP001147746">
    <property type="component" value="Unassembled WGS sequence"/>
</dbReference>
<protein>
    <submittedName>
        <fullName evidence="6">RTA1 like protein-domain-containing protein</fullName>
    </submittedName>
</protein>
<evidence type="ECO:0000313" key="7">
    <source>
        <dbReference type="Proteomes" id="UP001147746"/>
    </source>
</evidence>
<evidence type="ECO:0000313" key="6">
    <source>
        <dbReference type="EMBL" id="KAJ5299062.1"/>
    </source>
</evidence>
<gene>
    <name evidence="6" type="ORF">N7476_010619</name>
</gene>
<evidence type="ECO:0000256" key="5">
    <source>
        <dbReference type="SAM" id="Phobius"/>
    </source>
</evidence>
<keyword evidence="7" id="KW-1185">Reference proteome</keyword>
<reference evidence="6" key="2">
    <citation type="journal article" date="2023" name="IMA Fungus">
        <title>Comparative genomic study of the Penicillium genus elucidates a diverse pangenome and 15 lateral gene transfer events.</title>
        <authorList>
            <person name="Petersen C."/>
            <person name="Sorensen T."/>
            <person name="Nielsen M.R."/>
            <person name="Sondergaard T.E."/>
            <person name="Sorensen J.L."/>
            <person name="Fitzpatrick D.A."/>
            <person name="Frisvad J.C."/>
            <person name="Nielsen K.L."/>
        </authorList>
    </citation>
    <scope>NUCLEOTIDE SEQUENCE</scope>
    <source>
        <strain evidence="6">IBT 21472</strain>
    </source>
</reference>
<evidence type="ECO:0000256" key="1">
    <source>
        <dbReference type="ARBA" id="ARBA00004141"/>
    </source>
</evidence>
<sequence length="275" mass="31399">MPTLQTYQGVYLWRYVPSLPLSVIFFGLFTIVTSFHCWRLYKTKALFTIPFIVGGVCEIFGYVTRAAASSNTGSLILYLLPSIFLVIPPLGFAATLYMVYSRIVCAVHAEDLSPIPMRWATWIFITGDFTCFMIQGNAAGLLGNENLTLIADYIIIAGLILQIIVFIFFIVCCGIFNKRMRAYAAESCPVIHLPWQSCLNMLYMTSTAVLVRNIYRIVEFVMQSVNQDGYLVITEWPLYVFDASLMFLLMVVFYLWYLHGLYCGRRDSSMQLLNR</sequence>
<comment type="caution">
    <text evidence="6">The sequence shown here is derived from an EMBL/GenBank/DDBJ whole genome shotgun (WGS) entry which is preliminary data.</text>
</comment>
<dbReference type="PANTHER" id="PTHR31465:SF27">
    <property type="entry name" value="DOMAIN PROTEIN, PUTATIVE (AFU_ORTHOLOGUE AFUA_3G01030)-RELATED"/>
    <property type="match status" value="1"/>
</dbReference>
<evidence type="ECO:0000256" key="4">
    <source>
        <dbReference type="ARBA" id="ARBA00023136"/>
    </source>
</evidence>
<feature type="transmembrane region" description="Helical" evidence="5">
    <location>
        <begin position="75"/>
        <end position="99"/>
    </location>
</feature>
<evidence type="ECO:0000256" key="3">
    <source>
        <dbReference type="ARBA" id="ARBA00022989"/>
    </source>
</evidence>
<keyword evidence="3 5" id="KW-1133">Transmembrane helix</keyword>
<dbReference type="GO" id="GO:0016020">
    <property type="term" value="C:membrane"/>
    <property type="evidence" value="ECO:0007669"/>
    <property type="project" value="UniProtKB-SubCell"/>
</dbReference>
<proteinExistence type="predicted"/>
<dbReference type="PANTHER" id="PTHR31465">
    <property type="entry name" value="PROTEIN RTA1-RELATED"/>
    <property type="match status" value="1"/>
</dbReference>
<dbReference type="EMBL" id="JAPZBO010000010">
    <property type="protein sequence ID" value="KAJ5299062.1"/>
    <property type="molecule type" value="Genomic_DNA"/>
</dbReference>
<reference evidence="6" key="1">
    <citation type="submission" date="2022-12" db="EMBL/GenBank/DDBJ databases">
        <authorList>
            <person name="Petersen C."/>
        </authorList>
    </citation>
    <scope>NUCLEOTIDE SEQUENCE</scope>
    <source>
        <strain evidence="6">IBT 21472</strain>
    </source>
</reference>
<dbReference type="OrthoDB" id="3358017at2759"/>
<feature type="transmembrane region" description="Helical" evidence="5">
    <location>
        <begin position="45"/>
        <end position="63"/>
    </location>
</feature>
<feature type="transmembrane region" description="Helical" evidence="5">
    <location>
        <begin position="119"/>
        <end position="141"/>
    </location>
</feature>
<name>A0A9W9PMS3_9EURO</name>
<keyword evidence="4 5" id="KW-0472">Membrane</keyword>
<keyword evidence="2 5" id="KW-0812">Transmembrane</keyword>